<keyword evidence="4" id="KW-1185">Reference proteome</keyword>
<proteinExistence type="inferred from homology"/>
<dbReference type="AlphaFoldDB" id="A0A1R3IFR3"/>
<dbReference type="Proteomes" id="UP000187203">
    <property type="component" value="Unassembled WGS sequence"/>
</dbReference>
<protein>
    <submittedName>
        <fullName evidence="3">Alpha/beta hydrolase-3</fullName>
    </submittedName>
</protein>
<evidence type="ECO:0000256" key="1">
    <source>
        <dbReference type="ARBA" id="ARBA00010515"/>
    </source>
</evidence>
<dbReference type="GO" id="GO:0016787">
    <property type="term" value="F:hydrolase activity"/>
    <property type="evidence" value="ECO:0007669"/>
    <property type="project" value="UniProtKB-KW"/>
</dbReference>
<dbReference type="Gene3D" id="3.40.50.1820">
    <property type="entry name" value="alpha/beta hydrolase"/>
    <property type="match status" value="1"/>
</dbReference>
<accession>A0A1R3IFR3</accession>
<evidence type="ECO:0000259" key="2">
    <source>
        <dbReference type="Pfam" id="PF07859"/>
    </source>
</evidence>
<dbReference type="PANTHER" id="PTHR23024:SF429">
    <property type="entry name" value="ALPHA_BETA HYDROLASE FOLD PROTEIN"/>
    <property type="match status" value="1"/>
</dbReference>
<dbReference type="PANTHER" id="PTHR23024">
    <property type="entry name" value="ARYLACETAMIDE DEACETYLASE"/>
    <property type="match status" value="1"/>
</dbReference>
<dbReference type="InterPro" id="IPR013094">
    <property type="entry name" value="AB_hydrolase_3"/>
</dbReference>
<organism evidence="3 4">
    <name type="scientific">Corchorus olitorius</name>
    <dbReference type="NCBI Taxonomy" id="93759"/>
    <lineage>
        <taxon>Eukaryota</taxon>
        <taxon>Viridiplantae</taxon>
        <taxon>Streptophyta</taxon>
        <taxon>Embryophyta</taxon>
        <taxon>Tracheophyta</taxon>
        <taxon>Spermatophyta</taxon>
        <taxon>Magnoliopsida</taxon>
        <taxon>eudicotyledons</taxon>
        <taxon>Gunneridae</taxon>
        <taxon>Pentapetalae</taxon>
        <taxon>rosids</taxon>
        <taxon>malvids</taxon>
        <taxon>Malvales</taxon>
        <taxon>Malvaceae</taxon>
        <taxon>Grewioideae</taxon>
        <taxon>Apeibeae</taxon>
        <taxon>Corchorus</taxon>
    </lineage>
</organism>
<dbReference type="OrthoDB" id="408631at2759"/>
<dbReference type="STRING" id="93759.A0A1R3IFR3"/>
<name>A0A1R3IFR3_9ROSI</name>
<dbReference type="Pfam" id="PF07859">
    <property type="entry name" value="Abhydrolase_3"/>
    <property type="match status" value="1"/>
</dbReference>
<evidence type="ECO:0000313" key="3">
    <source>
        <dbReference type="EMBL" id="OMO81446.1"/>
    </source>
</evidence>
<sequence>MKMVSNSTEIAHEFFPSNLMFRVYKDGRVERVYKTQTIPPSNDPETGVQSKDVVSSPELGLSVRLFLPKITNPALKKIPLLIYTHGGAFCIGSPFSPHYHEYLTSLVNKANVIAVSVQYRTAPEHPLPIAYDDAWTSIKWIASHVNGDGPEPWLNEHADFEKVFLCGDSAGSNIAHNMTMRAKTDALVGVKIDGLLLMNPFFMNDKRDELIEYIFPTSNGSNDPRLNPASAVNELVGLPCSRVLVCVSEKDFLKNRGVAYYEAVKKSGWNGVIDLLEIPGEDHVFFLFKTSSQKAVDLLSQVSSFLNQAFSLT</sequence>
<keyword evidence="3" id="KW-0378">Hydrolase</keyword>
<gene>
    <name evidence="3" type="ORF">COLO4_23586</name>
</gene>
<dbReference type="InterPro" id="IPR050466">
    <property type="entry name" value="Carboxylest/Gibb_receptor"/>
</dbReference>
<feature type="domain" description="Alpha/beta hydrolase fold-3" evidence="2">
    <location>
        <begin position="81"/>
        <end position="286"/>
    </location>
</feature>
<reference evidence="4" key="1">
    <citation type="submission" date="2013-09" db="EMBL/GenBank/DDBJ databases">
        <title>Corchorus olitorius genome sequencing.</title>
        <authorList>
            <person name="Alam M."/>
            <person name="Haque M.S."/>
            <person name="Islam M.S."/>
            <person name="Emdad E.M."/>
            <person name="Islam M.M."/>
            <person name="Ahmed B."/>
            <person name="Halim A."/>
            <person name="Hossen Q.M.M."/>
            <person name="Hossain M.Z."/>
            <person name="Ahmed R."/>
            <person name="Khan M.M."/>
            <person name="Islam R."/>
            <person name="Rashid M.M."/>
            <person name="Khan S.A."/>
            <person name="Rahman M.S."/>
            <person name="Alam M."/>
            <person name="Yahiya A.S."/>
            <person name="Khan M.S."/>
            <person name="Azam M.S."/>
            <person name="Haque T."/>
            <person name="Lashkar M.Z.H."/>
            <person name="Akhand A.I."/>
            <person name="Morshed G."/>
            <person name="Roy S."/>
            <person name="Uddin K.S."/>
            <person name="Rabeya T."/>
            <person name="Hossain A.S."/>
            <person name="Chowdhury A."/>
            <person name="Snigdha A.R."/>
            <person name="Mortoza M.S."/>
            <person name="Matin S.A."/>
            <person name="Hoque S.M.E."/>
            <person name="Islam M.K."/>
            <person name="Roy D.K."/>
            <person name="Haider R."/>
            <person name="Moosa M.M."/>
            <person name="Elias S.M."/>
            <person name="Hasan A.M."/>
            <person name="Jahan S."/>
            <person name="Shafiuddin M."/>
            <person name="Mahmood N."/>
            <person name="Shommy N.S."/>
        </authorList>
    </citation>
    <scope>NUCLEOTIDE SEQUENCE [LARGE SCALE GENOMIC DNA]</scope>
    <source>
        <strain evidence="4">cv. O-4</strain>
    </source>
</reference>
<dbReference type="InterPro" id="IPR029058">
    <property type="entry name" value="AB_hydrolase_fold"/>
</dbReference>
<dbReference type="SUPFAM" id="SSF53474">
    <property type="entry name" value="alpha/beta-Hydrolases"/>
    <property type="match status" value="1"/>
</dbReference>
<comment type="caution">
    <text evidence="3">The sequence shown here is derived from an EMBL/GenBank/DDBJ whole genome shotgun (WGS) entry which is preliminary data.</text>
</comment>
<evidence type="ECO:0000313" key="4">
    <source>
        <dbReference type="Proteomes" id="UP000187203"/>
    </source>
</evidence>
<dbReference type="EMBL" id="AWUE01018281">
    <property type="protein sequence ID" value="OMO81446.1"/>
    <property type="molecule type" value="Genomic_DNA"/>
</dbReference>
<comment type="similarity">
    <text evidence="1">Belongs to the 'GDXG' lipolytic enzyme family.</text>
</comment>